<evidence type="ECO:0008006" key="4">
    <source>
        <dbReference type="Google" id="ProtNLM"/>
    </source>
</evidence>
<proteinExistence type="predicted"/>
<feature type="chain" id="PRO_5030545694" description="DUF4932 domain-containing protein" evidence="1">
    <location>
        <begin position="18"/>
        <end position="377"/>
    </location>
</feature>
<dbReference type="PROSITE" id="PS51257">
    <property type="entry name" value="PROKAR_LIPOPROTEIN"/>
    <property type="match status" value="1"/>
</dbReference>
<dbReference type="EMBL" id="JACIBY010000021">
    <property type="protein sequence ID" value="MBB3841799.1"/>
    <property type="molecule type" value="Genomic_DNA"/>
</dbReference>
<feature type="signal peptide" evidence="1">
    <location>
        <begin position="1"/>
        <end position="17"/>
    </location>
</feature>
<protein>
    <recommendedName>
        <fullName evidence="4">DUF4932 domain-containing protein</fullName>
    </recommendedName>
</protein>
<dbReference type="InterPro" id="IPR032560">
    <property type="entry name" value="DUF4932"/>
</dbReference>
<evidence type="ECO:0000313" key="2">
    <source>
        <dbReference type="EMBL" id="MBB3841799.1"/>
    </source>
</evidence>
<comment type="caution">
    <text evidence="2">The sequence shown here is derived from an EMBL/GenBank/DDBJ whole genome shotgun (WGS) entry which is preliminary data.</text>
</comment>
<accession>A0A7W6ETH9</accession>
<organism evidence="2 3">
    <name type="scientific">Runella defluvii</name>
    <dbReference type="NCBI Taxonomy" id="370973"/>
    <lineage>
        <taxon>Bacteria</taxon>
        <taxon>Pseudomonadati</taxon>
        <taxon>Bacteroidota</taxon>
        <taxon>Cytophagia</taxon>
        <taxon>Cytophagales</taxon>
        <taxon>Spirosomataceae</taxon>
        <taxon>Runella</taxon>
    </lineage>
</organism>
<dbReference type="Proteomes" id="UP000541352">
    <property type="component" value="Unassembled WGS sequence"/>
</dbReference>
<evidence type="ECO:0000256" key="1">
    <source>
        <dbReference type="SAM" id="SignalP"/>
    </source>
</evidence>
<dbReference type="AlphaFoldDB" id="A0A7W6ETH9"/>
<gene>
    <name evidence="2" type="ORF">FHS57_005828</name>
</gene>
<name>A0A7W6ETH9_9BACT</name>
<dbReference type="Pfam" id="PF16286">
    <property type="entry name" value="DUF4932"/>
    <property type="match status" value="1"/>
</dbReference>
<dbReference type="RefSeq" id="WP_183979704.1">
    <property type="nucleotide sequence ID" value="NZ_JACIBY010000021.1"/>
</dbReference>
<keyword evidence="1" id="KW-0732">Signal</keyword>
<reference evidence="2 3" key="1">
    <citation type="submission" date="2020-08" db="EMBL/GenBank/DDBJ databases">
        <title>Genomic Encyclopedia of Type Strains, Phase IV (KMG-IV): sequencing the most valuable type-strain genomes for metagenomic binning, comparative biology and taxonomic classification.</title>
        <authorList>
            <person name="Goeker M."/>
        </authorList>
    </citation>
    <scope>NUCLEOTIDE SEQUENCE [LARGE SCALE GENOMIC DNA]</scope>
    <source>
        <strain evidence="2 3">DSM 17976</strain>
    </source>
</reference>
<sequence length="377" mass="44518">MKHTLTAFFVLSFGAFLFTSCGNPIAPKARFSTAYQTENRQKVTLEMPETYELSCIIMALTGYRNVLEGKDPYIQDVKKHFSPYKDHPMVRHAAKKFRKLGLFHHTQLRKSALTLEFNDNNRLVKSKVYSLKRPLSMILLDLQDRPALLRDFIEKTNYRAFYAQHKSYYQDQLAKAGNYMPVRKMWQWAESQFPSRYDNYKIYISPLDGGHHFTFHLNENGFRQTLMFISPAGEFPGNRSEVEKEGAWSRIVFTEIDHNYVNPVTDTYIKEIEAVMPDWKKWNKTKEGNKGYYESTYLTFNEYMTWAAFTLYAYDSYPAADFEKINQRVEEFMINGRGFHRFKEFNRFLLETYKKRAANQTVADLYPAVIAWLKEQP</sequence>
<keyword evidence="3" id="KW-1185">Reference proteome</keyword>
<evidence type="ECO:0000313" key="3">
    <source>
        <dbReference type="Proteomes" id="UP000541352"/>
    </source>
</evidence>